<evidence type="ECO:0000313" key="1">
    <source>
        <dbReference type="EMBL" id="KNE95268.1"/>
    </source>
</evidence>
<gene>
    <name evidence="1" type="ORF">PSTG_11440</name>
</gene>
<keyword evidence="2" id="KW-1185">Reference proteome</keyword>
<proteinExistence type="predicted"/>
<dbReference type="EMBL" id="AJIL01000100">
    <property type="protein sequence ID" value="KNE95268.1"/>
    <property type="molecule type" value="Genomic_DNA"/>
</dbReference>
<accession>A0A0L0V7L1</accession>
<sequence length="109" mass="12030">MSLRVRLTIVVFTMSLRVRLTIVTILVALVGLISADCPKDKPNLWCGSSSGTHANTDCRLLPFYNGCQEVGSGRIGPEIKCCESKVQPSGQYHNVNCRAYAEQCSNYKF</sequence>
<dbReference type="Proteomes" id="UP000054564">
    <property type="component" value="Unassembled WGS sequence"/>
</dbReference>
<dbReference type="AlphaFoldDB" id="A0A0L0V7L1"/>
<organism evidence="1 2">
    <name type="scientific">Puccinia striiformis f. sp. tritici PST-78</name>
    <dbReference type="NCBI Taxonomy" id="1165861"/>
    <lineage>
        <taxon>Eukaryota</taxon>
        <taxon>Fungi</taxon>
        <taxon>Dikarya</taxon>
        <taxon>Basidiomycota</taxon>
        <taxon>Pucciniomycotina</taxon>
        <taxon>Pucciniomycetes</taxon>
        <taxon>Pucciniales</taxon>
        <taxon>Pucciniaceae</taxon>
        <taxon>Puccinia</taxon>
    </lineage>
</organism>
<reference evidence="2" key="1">
    <citation type="submission" date="2014-03" db="EMBL/GenBank/DDBJ databases">
        <title>The Genome Sequence of Puccinia striiformis f. sp. tritici PST-78.</title>
        <authorList>
            <consortium name="The Broad Institute Genome Sequencing Platform"/>
            <person name="Cuomo C."/>
            <person name="Hulbert S."/>
            <person name="Chen X."/>
            <person name="Walker B."/>
            <person name="Young S.K."/>
            <person name="Zeng Q."/>
            <person name="Gargeya S."/>
            <person name="Fitzgerald M."/>
            <person name="Haas B."/>
            <person name="Abouelleil A."/>
            <person name="Alvarado L."/>
            <person name="Arachchi H.M."/>
            <person name="Berlin A.M."/>
            <person name="Chapman S.B."/>
            <person name="Goldberg J."/>
            <person name="Griggs A."/>
            <person name="Gujja S."/>
            <person name="Hansen M."/>
            <person name="Howarth C."/>
            <person name="Imamovic A."/>
            <person name="Larimer J."/>
            <person name="McCowan C."/>
            <person name="Montmayeur A."/>
            <person name="Murphy C."/>
            <person name="Neiman D."/>
            <person name="Pearson M."/>
            <person name="Priest M."/>
            <person name="Roberts A."/>
            <person name="Saif S."/>
            <person name="Shea T."/>
            <person name="Sisk P."/>
            <person name="Sykes S."/>
            <person name="Wortman J."/>
            <person name="Nusbaum C."/>
            <person name="Birren B."/>
        </authorList>
    </citation>
    <scope>NUCLEOTIDE SEQUENCE [LARGE SCALE GENOMIC DNA]</scope>
    <source>
        <strain evidence="2">race PST-78</strain>
    </source>
</reference>
<protein>
    <submittedName>
        <fullName evidence="1">Uncharacterized protein</fullName>
    </submittedName>
</protein>
<evidence type="ECO:0000313" key="2">
    <source>
        <dbReference type="Proteomes" id="UP000054564"/>
    </source>
</evidence>
<name>A0A0L0V7L1_9BASI</name>
<comment type="caution">
    <text evidence="1">The sequence shown here is derived from an EMBL/GenBank/DDBJ whole genome shotgun (WGS) entry which is preliminary data.</text>
</comment>